<feature type="compositionally biased region" description="Basic residues" evidence="1">
    <location>
        <begin position="45"/>
        <end position="59"/>
    </location>
</feature>
<evidence type="ECO:0000313" key="4">
    <source>
        <dbReference type="EMBL" id="KAG5461047.1"/>
    </source>
</evidence>
<feature type="non-terminal residue" evidence="4">
    <location>
        <position position="319"/>
    </location>
</feature>
<dbReference type="OrthoDB" id="8963340at2759"/>
<keyword evidence="5" id="KW-1185">Reference proteome</keyword>
<dbReference type="SUPFAM" id="SSF50729">
    <property type="entry name" value="PH domain-like"/>
    <property type="match status" value="1"/>
</dbReference>
<proteinExistence type="predicted"/>
<evidence type="ECO:0000313" key="5">
    <source>
        <dbReference type="Proteomes" id="UP000673691"/>
    </source>
</evidence>
<accession>A0A8H8DKF2</accession>
<name>A0A8H8DKF2_9FUNG</name>
<dbReference type="AlphaFoldDB" id="A0A8H8DKF2"/>
<sequence>MSSMAFADADKAAIKRAVLQGPEKRSAAADSARAFCRRGPEVTGRRPKVAHRQRGRRPPTKSPRSCPRFSGLVFCGSLADAGVLPCRCLLADLRSENHHRRRRATVFRPPRGPEAVGVREPHRRRGSAVRRAGRGVLWEQKLHAGFAYNPDRNSFHTFAIDVCTRRPSGVFATFYSFISDRLELFSFADIQSRPAAFSFADDQEAAAFYNKVSKACKRSAGGGKSSRSLLVKSNGKSKKVDKSMIGLPANFKHLSHIGWDAQQGFSVSLSLLTNRPAVFMSPDQPVPAVRPGGEHFSELEAATRRCGGIGRTDERREHQ</sequence>
<evidence type="ECO:0000259" key="2">
    <source>
        <dbReference type="PROSITE" id="PS50108"/>
    </source>
</evidence>
<evidence type="ECO:0000256" key="1">
    <source>
        <dbReference type="SAM" id="MobiDB-lite"/>
    </source>
</evidence>
<dbReference type="Proteomes" id="UP000673691">
    <property type="component" value="Unassembled WGS sequence"/>
</dbReference>
<gene>
    <name evidence="4" type="ORF">BJ554DRAFT_6823</name>
</gene>
<dbReference type="InterPro" id="IPR011993">
    <property type="entry name" value="PH-like_dom_sf"/>
</dbReference>
<evidence type="ECO:0000259" key="3">
    <source>
        <dbReference type="PROSITE" id="PS50229"/>
    </source>
</evidence>
<comment type="caution">
    <text evidence="4">The sequence shown here is derived from an EMBL/GenBank/DDBJ whole genome shotgun (WGS) entry which is preliminary data.</text>
</comment>
<protein>
    <submittedName>
        <fullName evidence="4">Uncharacterized protein</fullName>
    </submittedName>
</protein>
<dbReference type="Gene3D" id="3.90.810.10">
    <property type="entry name" value="CRIB domain"/>
    <property type="match status" value="1"/>
</dbReference>
<dbReference type="PROSITE" id="PS50108">
    <property type="entry name" value="CRIB"/>
    <property type="match status" value="1"/>
</dbReference>
<feature type="domain" description="WH1" evidence="3">
    <location>
        <begin position="78"/>
        <end position="219"/>
    </location>
</feature>
<dbReference type="Gene3D" id="2.30.29.30">
    <property type="entry name" value="Pleckstrin-homology domain (PH domain)/Phosphotyrosine-binding domain (PTB)"/>
    <property type="match status" value="1"/>
</dbReference>
<dbReference type="InterPro" id="IPR000095">
    <property type="entry name" value="CRIB_dom"/>
</dbReference>
<reference evidence="4 5" key="1">
    <citation type="journal article" name="Sci. Rep.">
        <title>Genome-scale phylogenetic analyses confirm Olpidium as the closest living zoosporic fungus to the non-flagellated, terrestrial fungi.</title>
        <authorList>
            <person name="Chang Y."/>
            <person name="Rochon D."/>
            <person name="Sekimoto S."/>
            <person name="Wang Y."/>
            <person name="Chovatia M."/>
            <person name="Sandor L."/>
            <person name="Salamov A."/>
            <person name="Grigoriev I.V."/>
            <person name="Stajich J.E."/>
            <person name="Spatafora J.W."/>
        </authorList>
    </citation>
    <scope>NUCLEOTIDE SEQUENCE [LARGE SCALE GENOMIC DNA]</scope>
    <source>
        <strain evidence="4">S191</strain>
    </source>
</reference>
<dbReference type="CDD" id="cd00132">
    <property type="entry name" value="CRIB"/>
    <property type="match status" value="1"/>
</dbReference>
<organism evidence="4 5">
    <name type="scientific">Olpidium bornovanus</name>
    <dbReference type="NCBI Taxonomy" id="278681"/>
    <lineage>
        <taxon>Eukaryota</taxon>
        <taxon>Fungi</taxon>
        <taxon>Fungi incertae sedis</taxon>
        <taxon>Olpidiomycota</taxon>
        <taxon>Olpidiomycotina</taxon>
        <taxon>Olpidiomycetes</taxon>
        <taxon>Olpidiales</taxon>
        <taxon>Olpidiaceae</taxon>
        <taxon>Olpidium</taxon>
    </lineage>
</organism>
<dbReference type="Pfam" id="PF00786">
    <property type="entry name" value="PBD"/>
    <property type="match status" value="1"/>
</dbReference>
<dbReference type="InterPro" id="IPR000697">
    <property type="entry name" value="WH1/EVH1_dom"/>
</dbReference>
<dbReference type="InterPro" id="IPR036936">
    <property type="entry name" value="CRIB_dom_sf"/>
</dbReference>
<feature type="region of interest" description="Disordered" evidence="1">
    <location>
        <begin position="20"/>
        <end position="65"/>
    </location>
</feature>
<dbReference type="PROSITE" id="PS50229">
    <property type="entry name" value="WH1"/>
    <property type="match status" value="1"/>
</dbReference>
<dbReference type="EMBL" id="JAEFCI010004280">
    <property type="protein sequence ID" value="KAG5461047.1"/>
    <property type="molecule type" value="Genomic_DNA"/>
</dbReference>
<feature type="domain" description="CRIB" evidence="2">
    <location>
        <begin position="245"/>
        <end position="258"/>
    </location>
</feature>